<reference evidence="2 3" key="1">
    <citation type="journal article" date="2013" name="ISME J.">
        <title>A metabolic model for members of the genus Tetrasphaera involved in enhanced biological phosphorus removal.</title>
        <authorList>
            <person name="Kristiansen R."/>
            <person name="Nguyen H.T.T."/>
            <person name="Saunders A.M."/>
            <person name="Nielsen J.L."/>
            <person name="Wimmer R."/>
            <person name="Le V.Q."/>
            <person name="McIlroy S.J."/>
            <person name="Petrovski S."/>
            <person name="Seviour R.J."/>
            <person name="Calteau A."/>
            <person name="Nielsen K.L."/>
            <person name="Nielsen P.H."/>
        </authorList>
    </citation>
    <scope>NUCLEOTIDE SEQUENCE [LARGE SCALE GENOMIC DNA]</scope>
    <source>
        <strain evidence="2 3">T1-X7</strain>
    </source>
</reference>
<dbReference type="AlphaFoldDB" id="A0A077LZ37"/>
<feature type="region of interest" description="Disordered" evidence="1">
    <location>
        <begin position="1"/>
        <end position="24"/>
    </location>
</feature>
<dbReference type="STRING" id="1194083.BN12_1740007"/>
<dbReference type="Proteomes" id="UP000035721">
    <property type="component" value="Unassembled WGS sequence"/>
</dbReference>
<feature type="region of interest" description="Disordered" evidence="1">
    <location>
        <begin position="141"/>
        <end position="163"/>
    </location>
</feature>
<gene>
    <name evidence="2" type="ORF">BN12_1740007</name>
</gene>
<evidence type="ECO:0000313" key="2">
    <source>
        <dbReference type="EMBL" id="CCH77229.1"/>
    </source>
</evidence>
<accession>A0A077LZ37</accession>
<evidence type="ECO:0000313" key="3">
    <source>
        <dbReference type="Proteomes" id="UP000035721"/>
    </source>
</evidence>
<comment type="caution">
    <text evidence="2">The sequence shown here is derived from an EMBL/GenBank/DDBJ whole genome shotgun (WGS) entry which is preliminary data.</text>
</comment>
<dbReference type="EMBL" id="CAJB01000084">
    <property type="protein sequence ID" value="CCH77229.1"/>
    <property type="molecule type" value="Genomic_DNA"/>
</dbReference>
<feature type="compositionally biased region" description="Basic and acidic residues" evidence="1">
    <location>
        <begin position="75"/>
        <end position="92"/>
    </location>
</feature>
<evidence type="ECO:0000256" key="1">
    <source>
        <dbReference type="SAM" id="MobiDB-lite"/>
    </source>
</evidence>
<name>A0A077LZ37_9MICO</name>
<sequence>MSVSGLPWNRDGVPPIDQPVPKGPAYPAAGTSVVTAGESLVAGDVVVGLGGVVGGVGGGGGGGGVDPAVHPRHGDRRDDGEQDATRGGRDLAARGAVPGHPAWGRRRRAHRLAGRTGVPAVRPAVAVGCLAHDPNVALGMASRARSTRPTGRAARVPVQALSR</sequence>
<proteinExistence type="predicted"/>
<keyword evidence="3" id="KW-1185">Reference proteome</keyword>
<organism evidence="2 3">
    <name type="scientific">Nostocoides japonicum T1-X7</name>
    <dbReference type="NCBI Taxonomy" id="1194083"/>
    <lineage>
        <taxon>Bacteria</taxon>
        <taxon>Bacillati</taxon>
        <taxon>Actinomycetota</taxon>
        <taxon>Actinomycetes</taxon>
        <taxon>Micrococcales</taxon>
        <taxon>Intrasporangiaceae</taxon>
        <taxon>Nostocoides</taxon>
    </lineage>
</organism>
<protein>
    <submittedName>
        <fullName evidence="2">Uncharacterized protein</fullName>
    </submittedName>
</protein>
<feature type="region of interest" description="Disordered" evidence="1">
    <location>
        <begin position="58"/>
        <end position="106"/>
    </location>
</feature>